<dbReference type="RefSeq" id="WP_078319933.1">
    <property type="nucleotide sequence ID" value="NZ_FXTS01000005.1"/>
</dbReference>
<keyword evidence="2" id="KW-1185">Reference proteome</keyword>
<dbReference type="STRING" id="966.BTA35_0211330"/>
<organism evidence="1 2">
    <name type="scientific">Oceanospirillum linum</name>
    <dbReference type="NCBI Taxonomy" id="966"/>
    <lineage>
        <taxon>Bacteria</taxon>
        <taxon>Pseudomonadati</taxon>
        <taxon>Pseudomonadota</taxon>
        <taxon>Gammaproteobacteria</taxon>
        <taxon>Oceanospirillales</taxon>
        <taxon>Oceanospirillaceae</taxon>
        <taxon>Oceanospirillum</taxon>
    </lineage>
</organism>
<comment type="caution">
    <text evidence="1">The sequence shown here is derived from an EMBL/GenBank/DDBJ whole genome shotgun (WGS) entry which is preliminary data.</text>
</comment>
<sequence length="197" mass="23195">MEEDEIKNFIFSNNEVEVYYKYLVGQDVWYFQKNGGEFSKVYDEFKKFISVALGIPFNNISIVGSAKTRYSFSPNKRFKEFCDESDFDLVIVSYDLYKDIWGAYRDISQQSYLRGYASKCSNVFNGFVSIKDSDDTYGNAVLEGWQRKVRTFKADLQLKFKISHDINYRIYSDWVSVQDYHIRGISKLRDDISNEVN</sequence>
<gene>
    <name evidence="1" type="ORF">BTA35_0211330</name>
</gene>
<dbReference type="Proteomes" id="UP000190064">
    <property type="component" value="Unassembled WGS sequence"/>
</dbReference>
<protein>
    <submittedName>
        <fullName evidence="1">Uncharacterized protein</fullName>
    </submittedName>
</protein>
<evidence type="ECO:0000313" key="2">
    <source>
        <dbReference type="Proteomes" id="UP000190064"/>
    </source>
</evidence>
<accession>A0A1T1HAK8</accession>
<proteinExistence type="predicted"/>
<evidence type="ECO:0000313" key="1">
    <source>
        <dbReference type="EMBL" id="OOV86881.1"/>
    </source>
</evidence>
<reference evidence="1" key="1">
    <citation type="submission" date="2017-02" db="EMBL/GenBank/DDBJ databases">
        <title>Draft Genome Sequence of the Salt Water Bacterium Oceanospirillum linum ATCC 11336.</title>
        <authorList>
            <person name="Trachtenberg A.M."/>
            <person name="Carney J.G."/>
            <person name="Linnane J.D."/>
            <person name="Rheaume B.A."/>
            <person name="Pitts N.L."/>
            <person name="Mykles D.L."/>
            <person name="Maclea K.S."/>
        </authorList>
    </citation>
    <scope>NUCLEOTIDE SEQUENCE [LARGE SCALE GENOMIC DNA]</scope>
    <source>
        <strain evidence="1">ATCC 11336</strain>
    </source>
</reference>
<dbReference type="EMBL" id="MTSD02000004">
    <property type="protein sequence ID" value="OOV86881.1"/>
    <property type="molecule type" value="Genomic_DNA"/>
</dbReference>
<dbReference type="AlphaFoldDB" id="A0A1T1HAK8"/>
<name>A0A1T1HAK8_OCELI</name>